<protein>
    <recommendedName>
        <fullName evidence="1">NAD-dependent epimerase/dehydratase domain-containing protein</fullName>
    </recommendedName>
</protein>
<reference evidence="2 3" key="1">
    <citation type="journal article" date="2016" name="Nat. Commun.">
        <title>Thousands of microbial genomes shed light on interconnected biogeochemical processes in an aquifer system.</title>
        <authorList>
            <person name="Anantharaman K."/>
            <person name="Brown C.T."/>
            <person name="Hug L.A."/>
            <person name="Sharon I."/>
            <person name="Castelle C.J."/>
            <person name="Probst A.J."/>
            <person name="Thomas B.C."/>
            <person name="Singh A."/>
            <person name="Wilkins M.J."/>
            <person name="Karaoz U."/>
            <person name="Brodie E.L."/>
            <person name="Williams K.H."/>
            <person name="Hubbard S.S."/>
            <person name="Banfield J.F."/>
        </authorList>
    </citation>
    <scope>NUCLEOTIDE SEQUENCE [LARGE SCALE GENOMIC DNA]</scope>
    <source>
        <strain evidence="3">RIFCSPLOWO2_12_FULL_64_10</strain>
    </source>
</reference>
<evidence type="ECO:0000313" key="3">
    <source>
        <dbReference type="Proteomes" id="UP000178606"/>
    </source>
</evidence>
<name>A0A1F6CL48_HANXR</name>
<dbReference type="SUPFAM" id="SSF51735">
    <property type="entry name" value="NAD(P)-binding Rossmann-fold domains"/>
    <property type="match status" value="1"/>
</dbReference>
<accession>A0A1F6CL48</accession>
<dbReference type="PANTHER" id="PTHR43245:SF23">
    <property type="entry name" value="NAD(P)-BINDING DOMAIN-CONTAINING PROTEIN"/>
    <property type="match status" value="1"/>
</dbReference>
<organism evidence="2 3">
    <name type="scientific">Handelsmanbacteria sp. (strain RIFCSPLOWO2_12_FULL_64_10)</name>
    <dbReference type="NCBI Taxonomy" id="1817868"/>
    <lineage>
        <taxon>Bacteria</taxon>
        <taxon>Candidatus Handelsmaniibacteriota</taxon>
    </lineage>
</organism>
<dbReference type="Gene3D" id="3.40.50.720">
    <property type="entry name" value="NAD(P)-binding Rossmann-like Domain"/>
    <property type="match status" value="1"/>
</dbReference>
<dbReference type="InterPro" id="IPR036291">
    <property type="entry name" value="NAD(P)-bd_dom_sf"/>
</dbReference>
<evidence type="ECO:0000313" key="2">
    <source>
        <dbReference type="EMBL" id="OGG49976.1"/>
    </source>
</evidence>
<proteinExistence type="predicted"/>
<evidence type="ECO:0000259" key="1">
    <source>
        <dbReference type="Pfam" id="PF01370"/>
    </source>
</evidence>
<dbReference type="Pfam" id="PF01370">
    <property type="entry name" value="Epimerase"/>
    <property type="match status" value="1"/>
</dbReference>
<feature type="domain" description="NAD-dependent epimerase/dehydratase" evidence="1">
    <location>
        <begin position="3"/>
        <end position="267"/>
    </location>
</feature>
<dbReference type="PANTHER" id="PTHR43245">
    <property type="entry name" value="BIFUNCTIONAL POLYMYXIN RESISTANCE PROTEIN ARNA"/>
    <property type="match status" value="1"/>
</dbReference>
<comment type="caution">
    <text evidence="2">The sequence shown here is derived from an EMBL/GenBank/DDBJ whole genome shotgun (WGS) entry which is preliminary data.</text>
</comment>
<dbReference type="AlphaFoldDB" id="A0A1F6CL48"/>
<dbReference type="InterPro" id="IPR050177">
    <property type="entry name" value="Lipid_A_modif_metabolic_enz"/>
</dbReference>
<sequence>MHILITGATGRIGANLTMALLARGHTVRGFVYPADASRVHKLDGVAGVEIVTGDLRTADDVSAALDGVEAVYHLAAAFGGPFDNLGYLEVNARGTLNLLEAVRQRGLKLHRFIYASTEAIYWRLDQKGRLFERPITEEMASPTHQMPYFLTKWMGEELCTTYFYQYGIPTTSFRFATVFEPSEFLNEEGLPRPFTMSPVLKSFRDRQNPSEEERRVLTDLERQWSGKERLLVQRNPDGRSCRQQWCDVRDIVQGLVLGLERDAAVGQAFTLAGLTIVWERDVTKMAERFGVEVADVRMATPNFFEFDLSKIRRLLYYQPQHGLNSLIDTALAIRRGEKTDVVPTGVRWGTA</sequence>
<dbReference type="Proteomes" id="UP000178606">
    <property type="component" value="Unassembled WGS sequence"/>
</dbReference>
<dbReference type="InterPro" id="IPR001509">
    <property type="entry name" value="Epimerase_deHydtase"/>
</dbReference>
<gene>
    <name evidence="2" type="ORF">A3F84_13740</name>
</gene>
<dbReference type="EMBL" id="MFKF01000217">
    <property type="protein sequence ID" value="OGG49976.1"/>
    <property type="molecule type" value="Genomic_DNA"/>
</dbReference>